<dbReference type="GO" id="GO:0005524">
    <property type="term" value="F:ATP binding"/>
    <property type="evidence" value="ECO:0007669"/>
    <property type="project" value="UniProtKB-KW"/>
</dbReference>
<dbReference type="EMBL" id="CP141261">
    <property type="protein sequence ID" value="WRL66773.1"/>
    <property type="molecule type" value="Genomic_DNA"/>
</dbReference>
<dbReference type="InterPro" id="IPR017871">
    <property type="entry name" value="ABC_transporter-like_CS"/>
</dbReference>
<dbReference type="Proteomes" id="UP001324287">
    <property type="component" value="Chromosome"/>
</dbReference>
<dbReference type="PANTHER" id="PTHR42781">
    <property type="entry name" value="SPERMIDINE/PUTRESCINE IMPORT ATP-BINDING PROTEIN POTA"/>
    <property type="match status" value="1"/>
</dbReference>
<evidence type="ECO:0000256" key="3">
    <source>
        <dbReference type="ARBA" id="ARBA00022840"/>
    </source>
</evidence>
<evidence type="ECO:0000313" key="6">
    <source>
        <dbReference type="EMBL" id="WRL66773.1"/>
    </source>
</evidence>
<organism evidence="6 7">
    <name type="scientific">Blastococcus brunescens</name>
    <dbReference type="NCBI Taxonomy" id="1564165"/>
    <lineage>
        <taxon>Bacteria</taxon>
        <taxon>Bacillati</taxon>
        <taxon>Actinomycetota</taxon>
        <taxon>Actinomycetes</taxon>
        <taxon>Geodermatophilales</taxon>
        <taxon>Geodermatophilaceae</taxon>
        <taxon>Blastococcus</taxon>
    </lineage>
</organism>
<dbReference type="PANTHER" id="PTHR42781:SF4">
    <property type="entry name" value="SPERMIDINE_PUTRESCINE IMPORT ATP-BINDING PROTEIN POTA"/>
    <property type="match status" value="1"/>
</dbReference>
<gene>
    <name evidence="6" type="ORF">U6N30_16150</name>
</gene>
<dbReference type="RefSeq" id="WP_324278085.1">
    <property type="nucleotide sequence ID" value="NZ_CP141261.1"/>
</dbReference>
<dbReference type="InterPro" id="IPR050093">
    <property type="entry name" value="ABC_SmlMolc_Importer"/>
</dbReference>
<dbReference type="SUPFAM" id="SSF52540">
    <property type="entry name" value="P-loop containing nucleoside triphosphate hydrolases"/>
    <property type="match status" value="1"/>
</dbReference>
<evidence type="ECO:0000256" key="2">
    <source>
        <dbReference type="ARBA" id="ARBA00022741"/>
    </source>
</evidence>
<evidence type="ECO:0000313" key="7">
    <source>
        <dbReference type="Proteomes" id="UP001324287"/>
    </source>
</evidence>
<proteinExistence type="predicted"/>
<keyword evidence="3 6" id="KW-0067">ATP-binding</keyword>
<keyword evidence="1" id="KW-0813">Transport</keyword>
<dbReference type="InterPro" id="IPR027417">
    <property type="entry name" value="P-loop_NTPase"/>
</dbReference>
<dbReference type="SMART" id="SM00382">
    <property type="entry name" value="AAA"/>
    <property type="match status" value="1"/>
</dbReference>
<dbReference type="InterPro" id="IPR003439">
    <property type="entry name" value="ABC_transporter-like_ATP-bd"/>
</dbReference>
<sequence>MTPDTPTASSTPVVEVSNLVKRFRRESGAVVNAIDDVSFEVAAGDFVVLLGPSGCGKTTLLRAIAGLETPDQGAIRIGGRAVFSAADRVEVPPERRDISMIFQSYALWPHMTAFKNVAYPLQSRRGRKVAKDEIARRVRQALELVGVGELETQYPGQMSGGQQQRIALARALVNNDELVLFDEPLSNVDAKVREQLRFELVSMQRKLGFSALFVTHDQTEAMELAHRIAVLDSGRIAQFGTPRRSTTGRPPATSRSSSARSTRSSARSPRSRETAWSSTPRTGGSWGRAWAGGSPSVTGWPRCGVPSEESSVARSPAR</sequence>
<dbReference type="InterPro" id="IPR003593">
    <property type="entry name" value="AAA+_ATPase"/>
</dbReference>
<feature type="domain" description="ABC transporter" evidence="5">
    <location>
        <begin position="14"/>
        <end position="258"/>
    </location>
</feature>
<evidence type="ECO:0000259" key="5">
    <source>
        <dbReference type="PROSITE" id="PS50893"/>
    </source>
</evidence>
<dbReference type="PROSITE" id="PS50893">
    <property type="entry name" value="ABC_TRANSPORTER_2"/>
    <property type="match status" value="1"/>
</dbReference>
<evidence type="ECO:0000256" key="1">
    <source>
        <dbReference type="ARBA" id="ARBA00022448"/>
    </source>
</evidence>
<keyword evidence="2" id="KW-0547">Nucleotide-binding</keyword>
<accession>A0ABZ1B9T5</accession>
<feature type="compositionally biased region" description="Low complexity" evidence="4">
    <location>
        <begin position="241"/>
        <end position="268"/>
    </location>
</feature>
<name>A0ABZ1B9T5_9ACTN</name>
<feature type="compositionally biased region" description="Low complexity" evidence="4">
    <location>
        <begin position="281"/>
        <end position="294"/>
    </location>
</feature>
<reference evidence="6 7" key="1">
    <citation type="submission" date="2023-12" db="EMBL/GenBank/DDBJ databases">
        <title>Blastococcus brunescens sp. nov., an actonobacterium isolated from sandstone collected in sahara desert.</title>
        <authorList>
            <person name="Gtari M."/>
            <person name="Ghodhbane F."/>
        </authorList>
    </citation>
    <scope>NUCLEOTIDE SEQUENCE [LARGE SCALE GENOMIC DNA]</scope>
    <source>
        <strain evidence="6 7">BMG 8361</strain>
    </source>
</reference>
<dbReference type="Pfam" id="PF00005">
    <property type="entry name" value="ABC_tran"/>
    <property type="match status" value="1"/>
</dbReference>
<feature type="compositionally biased region" description="Polar residues" evidence="4">
    <location>
        <begin position="308"/>
        <end position="318"/>
    </location>
</feature>
<protein>
    <submittedName>
        <fullName evidence="6">ABC transporter ATP-binding protein</fullName>
    </submittedName>
</protein>
<feature type="region of interest" description="Disordered" evidence="4">
    <location>
        <begin position="239"/>
        <end position="318"/>
    </location>
</feature>
<dbReference type="Gene3D" id="3.40.50.300">
    <property type="entry name" value="P-loop containing nucleotide triphosphate hydrolases"/>
    <property type="match status" value="1"/>
</dbReference>
<dbReference type="PROSITE" id="PS00211">
    <property type="entry name" value="ABC_TRANSPORTER_1"/>
    <property type="match status" value="1"/>
</dbReference>
<keyword evidence="7" id="KW-1185">Reference proteome</keyword>
<evidence type="ECO:0000256" key="4">
    <source>
        <dbReference type="SAM" id="MobiDB-lite"/>
    </source>
</evidence>